<name>A0A975BAY8_9BACT</name>
<dbReference type="SMART" id="SM00387">
    <property type="entry name" value="HATPase_c"/>
    <property type="match status" value="1"/>
</dbReference>
<keyword evidence="5 13" id="KW-0418">Kinase</keyword>
<organism evidence="13 14">
    <name type="scientific">Desulfonema limicola</name>
    <dbReference type="NCBI Taxonomy" id="45656"/>
    <lineage>
        <taxon>Bacteria</taxon>
        <taxon>Pseudomonadati</taxon>
        <taxon>Thermodesulfobacteriota</taxon>
        <taxon>Desulfobacteria</taxon>
        <taxon>Desulfobacterales</taxon>
        <taxon>Desulfococcaceae</taxon>
        <taxon>Desulfonema</taxon>
    </lineage>
</organism>
<evidence type="ECO:0000256" key="8">
    <source>
        <dbReference type="ARBA" id="ARBA00023125"/>
    </source>
</evidence>
<dbReference type="SUPFAM" id="SSF52172">
    <property type="entry name" value="CheY-like"/>
    <property type="match status" value="1"/>
</dbReference>
<evidence type="ECO:0000259" key="12">
    <source>
        <dbReference type="PROSITE" id="PS50110"/>
    </source>
</evidence>
<dbReference type="Pfam" id="PF02518">
    <property type="entry name" value="HATPase_c"/>
    <property type="match status" value="1"/>
</dbReference>
<dbReference type="SMART" id="SM00388">
    <property type="entry name" value="HisKA"/>
    <property type="match status" value="1"/>
</dbReference>
<dbReference type="PROSITE" id="PS50109">
    <property type="entry name" value="HIS_KIN"/>
    <property type="match status" value="1"/>
</dbReference>
<dbReference type="Gene3D" id="1.10.287.130">
    <property type="match status" value="1"/>
</dbReference>
<dbReference type="InterPro" id="IPR001789">
    <property type="entry name" value="Sig_transdc_resp-reg_receiver"/>
</dbReference>
<dbReference type="Proteomes" id="UP000663720">
    <property type="component" value="Chromosome"/>
</dbReference>
<dbReference type="InterPro" id="IPR003594">
    <property type="entry name" value="HATPase_dom"/>
</dbReference>
<dbReference type="CDD" id="cd19920">
    <property type="entry name" value="REC_PA4781-like"/>
    <property type="match status" value="1"/>
</dbReference>
<dbReference type="FunFam" id="3.30.565.10:FF:000006">
    <property type="entry name" value="Sensor histidine kinase WalK"/>
    <property type="match status" value="1"/>
</dbReference>
<dbReference type="Pfam" id="PF00072">
    <property type="entry name" value="Response_reg"/>
    <property type="match status" value="1"/>
</dbReference>
<dbReference type="GO" id="GO:0003677">
    <property type="term" value="F:DNA binding"/>
    <property type="evidence" value="ECO:0007669"/>
    <property type="project" value="UniProtKB-KW"/>
</dbReference>
<reference evidence="13" key="1">
    <citation type="journal article" date="2021" name="Microb. Physiol.">
        <title>Proteogenomic Insights into the Physiology of Marine, Sulfate-Reducing, Filamentous Desulfonema limicola and Desulfonema magnum.</title>
        <authorList>
            <person name="Schnaars V."/>
            <person name="Wohlbrand L."/>
            <person name="Scheve S."/>
            <person name="Hinrichs C."/>
            <person name="Reinhardt R."/>
            <person name="Rabus R."/>
        </authorList>
    </citation>
    <scope>NUCLEOTIDE SEQUENCE</scope>
    <source>
        <strain evidence="13">5ac10</strain>
    </source>
</reference>
<protein>
    <recommendedName>
        <fullName evidence="2">histidine kinase</fullName>
        <ecNumber evidence="2">2.7.13.3</ecNumber>
    </recommendedName>
</protein>
<evidence type="ECO:0000259" key="11">
    <source>
        <dbReference type="PROSITE" id="PS50109"/>
    </source>
</evidence>
<feature type="domain" description="Response regulatory" evidence="12">
    <location>
        <begin position="10"/>
        <end position="126"/>
    </location>
</feature>
<dbReference type="EC" id="2.7.13.3" evidence="2"/>
<accession>A0A975BAY8</accession>
<comment type="catalytic activity">
    <reaction evidence="1">
        <text>ATP + protein L-histidine = ADP + protein N-phospho-L-histidine.</text>
        <dbReference type="EC" id="2.7.13.3"/>
    </reaction>
</comment>
<evidence type="ECO:0000256" key="10">
    <source>
        <dbReference type="PROSITE-ProRule" id="PRU00169"/>
    </source>
</evidence>
<dbReference type="PROSITE" id="PS50110">
    <property type="entry name" value="RESPONSE_REGULATORY"/>
    <property type="match status" value="1"/>
</dbReference>
<dbReference type="Gene3D" id="3.40.50.2300">
    <property type="match status" value="1"/>
</dbReference>
<dbReference type="GO" id="GO:0000155">
    <property type="term" value="F:phosphorelay sensor kinase activity"/>
    <property type="evidence" value="ECO:0007669"/>
    <property type="project" value="InterPro"/>
</dbReference>
<dbReference type="PANTHER" id="PTHR43547">
    <property type="entry name" value="TWO-COMPONENT HISTIDINE KINASE"/>
    <property type="match status" value="1"/>
</dbReference>
<dbReference type="KEGG" id="dli:dnl_46520"/>
<feature type="modified residue" description="4-aspartylphosphate" evidence="10">
    <location>
        <position position="59"/>
    </location>
</feature>
<keyword evidence="7" id="KW-0805">Transcription regulation</keyword>
<evidence type="ECO:0000256" key="9">
    <source>
        <dbReference type="ARBA" id="ARBA00023163"/>
    </source>
</evidence>
<gene>
    <name evidence="13" type="ORF">dnl_46520</name>
</gene>
<dbReference type="SUPFAM" id="SSF47384">
    <property type="entry name" value="Homodimeric domain of signal transducing histidine kinase"/>
    <property type="match status" value="1"/>
</dbReference>
<dbReference type="InterPro" id="IPR004358">
    <property type="entry name" value="Sig_transdc_His_kin-like_C"/>
</dbReference>
<dbReference type="SUPFAM" id="SSF55874">
    <property type="entry name" value="ATPase domain of HSP90 chaperone/DNA topoisomerase II/histidine kinase"/>
    <property type="match status" value="1"/>
</dbReference>
<evidence type="ECO:0000256" key="1">
    <source>
        <dbReference type="ARBA" id="ARBA00000085"/>
    </source>
</evidence>
<proteinExistence type="predicted"/>
<dbReference type="Gene3D" id="3.30.565.10">
    <property type="entry name" value="Histidine kinase-like ATPase, C-terminal domain"/>
    <property type="match status" value="1"/>
</dbReference>
<evidence type="ECO:0000313" key="14">
    <source>
        <dbReference type="Proteomes" id="UP000663720"/>
    </source>
</evidence>
<dbReference type="PRINTS" id="PR00344">
    <property type="entry name" value="BCTRLSENSOR"/>
</dbReference>
<dbReference type="InterPro" id="IPR005467">
    <property type="entry name" value="His_kinase_dom"/>
</dbReference>
<evidence type="ECO:0000256" key="4">
    <source>
        <dbReference type="ARBA" id="ARBA00022679"/>
    </source>
</evidence>
<dbReference type="SMART" id="SM00448">
    <property type="entry name" value="REC"/>
    <property type="match status" value="1"/>
</dbReference>
<evidence type="ECO:0000256" key="2">
    <source>
        <dbReference type="ARBA" id="ARBA00012438"/>
    </source>
</evidence>
<keyword evidence="14" id="KW-1185">Reference proteome</keyword>
<dbReference type="PANTHER" id="PTHR43547:SF2">
    <property type="entry name" value="HYBRID SIGNAL TRANSDUCTION HISTIDINE KINASE C"/>
    <property type="match status" value="1"/>
</dbReference>
<keyword evidence="3 10" id="KW-0597">Phosphoprotein</keyword>
<dbReference type="InterPro" id="IPR036097">
    <property type="entry name" value="HisK_dim/P_sf"/>
</dbReference>
<feature type="domain" description="Histidine kinase" evidence="11">
    <location>
        <begin position="155"/>
        <end position="372"/>
    </location>
</feature>
<evidence type="ECO:0000313" key="13">
    <source>
        <dbReference type="EMBL" id="QTA82279.1"/>
    </source>
</evidence>
<dbReference type="EMBL" id="CP061799">
    <property type="protein sequence ID" value="QTA82279.1"/>
    <property type="molecule type" value="Genomic_DNA"/>
</dbReference>
<sequence>MDSKKIENSSILIVDDSPKNIQVVAGILEKEGFEMSFALNGKTALSLIESEKFDLILLDIMMPEISGYEVCKIIKQNPCAKHIPVIFLTAKTDSESIVKGFECGSIDYITKPFNPAELIARVRTHISLKQSKESLIKANMELTEINAAKNKFFSIIAHDLRNPFTALITGTELLFERIDIYEKKKIKELLKEINKSSRRTFGLLENLLYWSRSQTGSIKYNPEKIYIYTIISLNINLVKETAGLKEISIKNAVDKTISAYADLEMINTVIRNLLSNALKFTNKYGEISISSKEYEDIVEISIADNGVGINPRDIDKLFRIDVKHTTPGTEDETGSGLGLNICREFIEKNRGNIRVESQPGKGSVFYFTIPKS</sequence>
<evidence type="ECO:0000256" key="3">
    <source>
        <dbReference type="ARBA" id="ARBA00022553"/>
    </source>
</evidence>
<keyword evidence="9" id="KW-0804">Transcription</keyword>
<keyword evidence="8" id="KW-0238">DNA-binding</keyword>
<keyword evidence="6" id="KW-0902">Two-component regulatory system</keyword>
<dbReference type="FunFam" id="3.40.50.2300:FF:000001">
    <property type="entry name" value="DNA-binding response regulator PhoB"/>
    <property type="match status" value="1"/>
</dbReference>
<evidence type="ECO:0000256" key="6">
    <source>
        <dbReference type="ARBA" id="ARBA00023012"/>
    </source>
</evidence>
<dbReference type="RefSeq" id="WP_207688224.1">
    <property type="nucleotide sequence ID" value="NZ_CP061799.1"/>
</dbReference>
<keyword evidence="4" id="KW-0808">Transferase</keyword>
<dbReference type="InterPro" id="IPR036890">
    <property type="entry name" value="HATPase_C_sf"/>
</dbReference>
<dbReference type="InterPro" id="IPR003661">
    <property type="entry name" value="HisK_dim/P_dom"/>
</dbReference>
<evidence type="ECO:0000256" key="5">
    <source>
        <dbReference type="ARBA" id="ARBA00022777"/>
    </source>
</evidence>
<evidence type="ECO:0000256" key="7">
    <source>
        <dbReference type="ARBA" id="ARBA00023015"/>
    </source>
</evidence>
<dbReference type="CDD" id="cd00082">
    <property type="entry name" value="HisKA"/>
    <property type="match status" value="1"/>
</dbReference>
<dbReference type="Pfam" id="PF00512">
    <property type="entry name" value="HisKA"/>
    <property type="match status" value="1"/>
</dbReference>
<dbReference type="AlphaFoldDB" id="A0A975BAY8"/>
<dbReference type="InterPro" id="IPR011006">
    <property type="entry name" value="CheY-like_superfamily"/>
</dbReference>